<evidence type="ECO:0000313" key="8">
    <source>
        <dbReference type="EMBL" id="RFA09603.1"/>
    </source>
</evidence>
<evidence type="ECO:0000256" key="3">
    <source>
        <dbReference type="ARBA" id="ARBA00022781"/>
    </source>
</evidence>
<dbReference type="PANTHER" id="PTHR11910">
    <property type="entry name" value="ATP SYNTHASE DELTA CHAIN"/>
    <property type="match status" value="1"/>
</dbReference>
<keyword evidence="5 7" id="KW-0472">Membrane</keyword>
<evidence type="ECO:0000256" key="7">
    <source>
        <dbReference type="HAMAP-Rule" id="MF_01416"/>
    </source>
</evidence>
<name>A0A3E0VJG7_9MICO</name>
<accession>A0A3E0VJG7</accession>
<proteinExistence type="inferred from homology"/>
<comment type="function">
    <text evidence="7">This protein is part of the stalk that links CF(0) to CF(1). It either transmits conformational changes from CF(0) to CF(1) or is implicated in proton conduction.</text>
</comment>
<keyword evidence="3 7" id="KW-0375">Hydrogen ion transport</keyword>
<comment type="similarity">
    <text evidence="7">Belongs to the ATPase delta chain family.</text>
</comment>
<dbReference type="GO" id="GO:0045259">
    <property type="term" value="C:proton-transporting ATP synthase complex"/>
    <property type="evidence" value="ECO:0007669"/>
    <property type="project" value="UniProtKB-KW"/>
</dbReference>
<keyword evidence="9" id="KW-1185">Reference proteome</keyword>
<evidence type="ECO:0000256" key="5">
    <source>
        <dbReference type="ARBA" id="ARBA00023136"/>
    </source>
</evidence>
<dbReference type="OrthoDB" id="5242917at2"/>
<keyword evidence="2 7" id="KW-0813">Transport</keyword>
<comment type="subcellular location">
    <subcellularLocation>
        <location evidence="7">Cell membrane</location>
        <topology evidence="7">Peripheral membrane protein</topology>
    </subcellularLocation>
    <subcellularLocation>
        <location evidence="1">Membrane</location>
    </subcellularLocation>
</comment>
<organism evidence="8 9">
    <name type="scientific">Subtercola boreus</name>
    <dbReference type="NCBI Taxonomy" id="120213"/>
    <lineage>
        <taxon>Bacteria</taxon>
        <taxon>Bacillati</taxon>
        <taxon>Actinomycetota</taxon>
        <taxon>Actinomycetes</taxon>
        <taxon>Micrococcales</taxon>
        <taxon>Microbacteriaceae</taxon>
        <taxon>Subtercola</taxon>
    </lineage>
</organism>
<dbReference type="HAMAP" id="MF_01416">
    <property type="entry name" value="ATP_synth_delta_bact"/>
    <property type="match status" value="1"/>
</dbReference>
<dbReference type="NCBIfam" id="NF009967">
    <property type="entry name" value="PRK13430.1"/>
    <property type="match status" value="1"/>
</dbReference>
<comment type="caution">
    <text evidence="8">The sequence shown here is derived from an EMBL/GenBank/DDBJ whole genome shotgun (WGS) entry which is preliminary data.</text>
</comment>
<evidence type="ECO:0000256" key="4">
    <source>
        <dbReference type="ARBA" id="ARBA00023065"/>
    </source>
</evidence>
<evidence type="ECO:0000256" key="2">
    <source>
        <dbReference type="ARBA" id="ARBA00022448"/>
    </source>
</evidence>
<keyword evidence="6 7" id="KW-0066">ATP synthesis</keyword>
<dbReference type="AlphaFoldDB" id="A0A3E0VJG7"/>
<reference evidence="8 9" key="1">
    <citation type="submission" date="2017-04" db="EMBL/GenBank/DDBJ databases">
        <title>Comparative genome analysis of Subtercola boreus.</title>
        <authorList>
            <person name="Cho Y.-J."/>
            <person name="Cho A."/>
            <person name="Kim O.-S."/>
            <person name="Lee J.-I."/>
        </authorList>
    </citation>
    <scope>NUCLEOTIDE SEQUENCE [LARGE SCALE GENOMIC DNA]</scope>
    <source>
        <strain evidence="8 9">K300</strain>
    </source>
</reference>
<dbReference type="Proteomes" id="UP000256486">
    <property type="component" value="Unassembled WGS sequence"/>
</dbReference>
<dbReference type="RefSeq" id="WP_116414986.1">
    <property type="nucleotide sequence ID" value="NZ_NBWZ01000001.1"/>
</dbReference>
<evidence type="ECO:0000313" key="9">
    <source>
        <dbReference type="Proteomes" id="UP000256486"/>
    </source>
</evidence>
<evidence type="ECO:0000256" key="1">
    <source>
        <dbReference type="ARBA" id="ARBA00004370"/>
    </source>
</evidence>
<dbReference type="EMBL" id="NBWZ01000001">
    <property type="protein sequence ID" value="RFA09603.1"/>
    <property type="molecule type" value="Genomic_DNA"/>
</dbReference>
<keyword evidence="4 7" id="KW-0406">Ion transport</keyword>
<keyword evidence="7" id="KW-0139">CF(1)</keyword>
<dbReference type="PRINTS" id="PR00125">
    <property type="entry name" value="ATPASEDELTA"/>
</dbReference>
<dbReference type="InterPro" id="IPR000711">
    <property type="entry name" value="ATPase_OSCP/dsu"/>
</dbReference>
<dbReference type="GO" id="GO:0046933">
    <property type="term" value="F:proton-transporting ATP synthase activity, rotational mechanism"/>
    <property type="evidence" value="ECO:0007669"/>
    <property type="project" value="UniProtKB-UniRule"/>
</dbReference>
<protein>
    <recommendedName>
        <fullName evidence="7">ATP synthase subunit delta</fullName>
    </recommendedName>
    <alternativeName>
        <fullName evidence="7">ATP synthase F(1) sector subunit delta</fullName>
    </alternativeName>
    <alternativeName>
        <fullName evidence="7">F-type ATPase subunit delta</fullName>
        <shortName evidence="7">F-ATPase subunit delta</shortName>
    </alternativeName>
</protein>
<dbReference type="Pfam" id="PF00213">
    <property type="entry name" value="OSCP"/>
    <property type="match status" value="1"/>
</dbReference>
<sequence length="266" mass="27218">MGSATREALASSKKALAALPTGALTLSTGEDLFAAGRIIGESAQFRSLLGDPSTEPAAKKALINAVFSAGLGADALSLLTAITTAHWSTPDELLAGIEEIALRVVAATVPAGTSIESELFAFGEAVASDAGLELAIGSTLGSPAAKVSLIDALLEGKASEQTVVIVRHLVQQPRGRRIAELLGRAADIVADAANQSIATVTSATPIAPEQLARLTTALGRSYGRELKINQIVDPTILGGLRVEIAGDVIDGSIEARLNDLRLRLAG</sequence>
<gene>
    <name evidence="7" type="primary">atpH</name>
    <name evidence="8" type="ORF">B7R54_10500</name>
</gene>
<keyword evidence="7" id="KW-1003">Cell membrane</keyword>
<evidence type="ECO:0000256" key="6">
    <source>
        <dbReference type="ARBA" id="ARBA00023310"/>
    </source>
</evidence>
<comment type="function">
    <text evidence="7">F(1)F(0) ATP synthase produces ATP from ADP in the presence of a proton or sodium gradient. F-type ATPases consist of two structural domains, F(1) containing the extramembraneous catalytic core and F(0) containing the membrane proton channel, linked together by a central stalk and a peripheral stalk. During catalysis, ATP synthesis in the catalytic domain of F(1) is coupled via a rotary mechanism of the central stalk subunits to proton translocation.</text>
</comment>
<dbReference type="GO" id="GO:0005886">
    <property type="term" value="C:plasma membrane"/>
    <property type="evidence" value="ECO:0007669"/>
    <property type="project" value="UniProtKB-SubCell"/>
</dbReference>